<name>A0A1H6FP05_9EURY</name>
<dbReference type="OrthoDB" id="200243at2157"/>
<evidence type="ECO:0000313" key="3">
    <source>
        <dbReference type="Proteomes" id="UP000199112"/>
    </source>
</evidence>
<dbReference type="RefSeq" id="WP_090505514.1">
    <property type="nucleotide sequence ID" value="NZ_FNWL01000001.1"/>
</dbReference>
<accession>A0A1H6FP05</accession>
<protein>
    <submittedName>
        <fullName evidence="2">Uncharacterized protein</fullName>
    </submittedName>
</protein>
<organism evidence="2 3">
    <name type="scientific">Natronorubrum sediminis</name>
    <dbReference type="NCBI Taxonomy" id="640943"/>
    <lineage>
        <taxon>Archaea</taxon>
        <taxon>Methanobacteriati</taxon>
        <taxon>Methanobacteriota</taxon>
        <taxon>Stenosarchaea group</taxon>
        <taxon>Halobacteria</taxon>
        <taxon>Halobacteriales</taxon>
        <taxon>Natrialbaceae</taxon>
        <taxon>Natronorubrum</taxon>
    </lineage>
</organism>
<dbReference type="Proteomes" id="UP000199112">
    <property type="component" value="Unassembled WGS sequence"/>
</dbReference>
<evidence type="ECO:0000256" key="1">
    <source>
        <dbReference type="SAM" id="MobiDB-lite"/>
    </source>
</evidence>
<feature type="region of interest" description="Disordered" evidence="1">
    <location>
        <begin position="19"/>
        <end position="44"/>
    </location>
</feature>
<proteinExistence type="predicted"/>
<feature type="compositionally biased region" description="Acidic residues" evidence="1">
    <location>
        <begin position="23"/>
        <end position="43"/>
    </location>
</feature>
<keyword evidence="3" id="KW-1185">Reference proteome</keyword>
<sequence length="367" mass="39941">MQRRTVLGTSVAVLAALAGCSETSEESENGTDDTDDGDGDELTIETFDYPEGVDEDGFDSNLASVQQDYLSEAESVTVTRESTFEMGDHESDPSVETAEIEGDQALLSTEQGGTAQEMWIDSMSEENPVLLRSDDGSNVRYLVSEHLHEIADDADGIAMLDAMVNAASFDATELDDSDDTPGVVFESAELTDEESLRDLEYFDEYDAFDASATVSTDGLVEYEYELEGATGDQMAVSTEAITVENLGETDLGEPEWLDEGLEDAVEMTIELTDDESAVALTMEAGETIPEGSFVHLHTDRSLDGILDQTVSEGETLYLYSDGEELRTAVDEEPETDSTFDSQHFFVDVRLETGAPAYEGEYMPFDAP</sequence>
<evidence type="ECO:0000313" key="2">
    <source>
        <dbReference type="EMBL" id="SEH12616.1"/>
    </source>
</evidence>
<dbReference type="EMBL" id="FNWL01000001">
    <property type="protein sequence ID" value="SEH12616.1"/>
    <property type="molecule type" value="Genomic_DNA"/>
</dbReference>
<gene>
    <name evidence="2" type="ORF">SAMN04487967_0887</name>
</gene>
<dbReference type="PROSITE" id="PS51257">
    <property type="entry name" value="PROKAR_LIPOPROTEIN"/>
    <property type="match status" value="1"/>
</dbReference>
<dbReference type="AlphaFoldDB" id="A0A1H6FP05"/>
<reference evidence="3" key="1">
    <citation type="submission" date="2016-10" db="EMBL/GenBank/DDBJ databases">
        <authorList>
            <person name="Varghese N."/>
            <person name="Submissions S."/>
        </authorList>
    </citation>
    <scope>NUCLEOTIDE SEQUENCE [LARGE SCALE GENOMIC DNA]</scope>
    <source>
        <strain evidence="3">CGMCC 1.8981</strain>
    </source>
</reference>